<dbReference type="Proteomes" id="UP000249293">
    <property type="component" value="Chromosome 1"/>
</dbReference>
<dbReference type="VEuPathDB" id="FungiDB:C5L36_0A07770"/>
<dbReference type="GO" id="GO:0005780">
    <property type="term" value="C:extrinsic component of intraperoxisomal membrane"/>
    <property type="evidence" value="ECO:0007669"/>
    <property type="project" value="InterPro"/>
</dbReference>
<dbReference type="STRING" id="4909.A0A2U9QYS4"/>
<reference evidence="7 8" key="1">
    <citation type="submission" date="2018-06" db="EMBL/GenBank/DDBJ databases">
        <title>Population genomics shows no distinction between pathogenic Candida krusei and environmental Pichia kudriavzevii: One species, four names.</title>
        <authorList>
            <person name="Douglass A.P."/>
            <person name="Offei B."/>
            <person name="Braun-Galleani S."/>
            <person name="Coughlan A.Y."/>
            <person name="Martos A."/>
            <person name="Ortiz-Merino R.A."/>
            <person name="Byrne K.P."/>
            <person name="Wolfe K.H."/>
        </authorList>
    </citation>
    <scope>NUCLEOTIDE SEQUENCE [LARGE SCALE GENOMIC DNA]</scope>
    <source>
        <strain evidence="7 8">CBS573</strain>
    </source>
</reference>
<dbReference type="KEGG" id="pkz:C5L36_0A07770"/>
<evidence type="ECO:0000256" key="2">
    <source>
        <dbReference type="ARBA" id="ARBA00004421"/>
    </source>
</evidence>
<comment type="function">
    <text evidence="1">Required for peroxisome inheritance.</text>
</comment>
<evidence type="ECO:0000313" key="8">
    <source>
        <dbReference type="Proteomes" id="UP000249293"/>
    </source>
</evidence>
<dbReference type="OrthoDB" id="3980558at2759"/>
<keyword evidence="5" id="KW-0472">Membrane</keyword>
<comment type="subcellular location">
    <subcellularLocation>
        <location evidence="2">Peroxisome membrane</location>
        <topology evidence="2">Peripheral membrane protein</topology>
    </subcellularLocation>
</comment>
<dbReference type="GeneID" id="40381887"/>
<protein>
    <recommendedName>
        <fullName evidence="4">Inheritance of peroxisomes protein 1</fullName>
    </recommendedName>
</protein>
<evidence type="ECO:0000256" key="6">
    <source>
        <dbReference type="SAM" id="MobiDB-lite"/>
    </source>
</evidence>
<feature type="region of interest" description="Disordered" evidence="6">
    <location>
        <begin position="17"/>
        <end position="42"/>
    </location>
</feature>
<evidence type="ECO:0000256" key="5">
    <source>
        <dbReference type="ARBA" id="ARBA00023136"/>
    </source>
</evidence>
<dbReference type="Pfam" id="PF12634">
    <property type="entry name" value="Inp1"/>
    <property type="match status" value="1"/>
</dbReference>
<name>A0A2U9QYS4_PICKU</name>
<accession>A0A2U9QYS4</accession>
<dbReference type="AlphaFoldDB" id="A0A2U9QYS4"/>
<organism evidence="7 8">
    <name type="scientific">Pichia kudriavzevii</name>
    <name type="common">Yeast</name>
    <name type="synonym">Issatchenkia orientalis</name>
    <dbReference type="NCBI Taxonomy" id="4909"/>
    <lineage>
        <taxon>Eukaryota</taxon>
        <taxon>Fungi</taxon>
        <taxon>Dikarya</taxon>
        <taxon>Ascomycota</taxon>
        <taxon>Saccharomycotina</taxon>
        <taxon>Pichiomycetes</taxon>
        <taxon>Pichiales</taxon>
        <taxon>Pichiaceae</taxon>
        <taxon>Pichia</taxon>
    </lineage>
</organism>
<evidence type="ECO:0000256" key="3">
    <source>
        <dbReference type="ARBA" id="ARBA00010707"/>
    </source>
</evidence>
<dbReference type="GO" id="GO:0045033">
    <property type="term" value="P:peroxisome inheritance"/>
    <property type="evidence" value="ECO:0007669"/>
    <property type="project" value="InterPro"/>
</dbReference>
<gene>
    <name evidence="7" type="ORF">C5L36_0A07770</name>
</gene>
<proteinExistence type="inferred from homology"/>
<dbReference type="InterPro" id="IPR024758">
    <property type="entry name" value="Inp1"/>
</dbReference>
<dbReference type="RefSeq" id="XP_029319654.1">
    <property type="nucleotide sequence ID" value="XM_029463794.1"/>
</dbReference>
<sequence length="356" mass="40605">MPIILNTRDRISEPFRRLIGGKREKPREKKKKNDKDSGKQNKTNILEDNRTVLFSLSRSEIAVYKCSQNSDMHEIIKMNKSSIVSKGKFEIYQINSLFNYLICGSITHPILPSCKIIKINTNAYVIPIQNPMRYWRLTLDTENELEISRFEAVVSPISKFSVELLPQYTFESPFNTTLDETSLATVVSQPTIFHPTPIRPNSTSSTSSISLLNQYNSDISSIVSIGKRTNSSKGSDNRALSEATELFFPPTEIDSDLDADLQLEADELNTQEFDTVLTKDLLDEFLDIDEKDDLLKLWNDQADGITKRYSLSFRNYDTRKPLPLDIFDKYAHDQSFSDILKSNSSTGLLNKFLDSL</sequence>
<comment type="similarity">
    <text evidence="3">Belongs to the INP1 family.</text>
</comment>
<dbReference type="EMBL" id="CP028773">
    <property type="protein sequence ID" value="AWU74177.1"/>
    <property type="molecule type" value="Genomic_DNA"/>
</dbReference>
<evidence type="ECO:0000313" key="7">
    <source>
        <dbReference type="EMBL" id="AWU74177.1"/>
    </source>
</evidence>
<keyword evidence="8" id="KW-1185">Reference proteome</keyword>
<evidence type="ECO:0000256" key="1">
    <source>
        <dbReference type="ARBA" id="ARBA00003594"/>
    </source>
</evidence>
<evidence type="ECO:0000256" key="4">
    <source>
        <dbReference type="ARBA" id="ARBA00021397"/>
    </source>
</evidence>